<evidence type="ECO:0000313" key="2">
    <source>
        <dbReference type="Proteomes" id="UP000038011"/>
    </source>
</evidence>
<dbReference type="OrthoDB" id="7884876at2"/>
<feature type="non-terminal residue" evidence="1">
    <location>
        <position position="174"/>
    </location>
</feature>
<comment type="caution">
    <text evidence="1">The sequence shown here is derived from an EMBL/GenBank/DDBJ whole genome shotgun (WGS) entry which is preliminary data.</text>
</comment>
<keyword evidence="2" id="KW-1185">Reference proteome</keyword>
<proteinExistence type="predicted"/>
<dbReference type="RefSeq" id="WP_082376874.1">
    <property type="nucleotide sequence ID" value="NZ_JXMU01000052.1"/>
</dbReference>
<name>A0A0M9GKY8_9HYPH</name>
<reference evidence="1 2" key="1">
    <citation type="submission" date="2015-01" db="EMBL/GenBank/DDBJ databases">
        <title>Ahrensia donghaiensis sp. nov., a novel dimethylsulphoniopropionate-cleavage bacterium isolated from seawater and emended descriptions of the genus Ahrensia and Ahrensia kielensis.</title>
        <authorList>
            <person name="Liu J."/>
        </authorList>
    </citation>
    <scope>NUCLEOTIDE SEQUENCE [LARGE SCALE GENOMIC DNA]</scope>
    <source>
        <strain evidence="1 2">LZD062</strain>
    </source>
</reference>
<accession>A0A0M9GKY8</accession>
<sequence>MDWQAAININRQALLQIVAALVALVQTGSMLPSVVRHQILRVLGPAESAARRLIVLAARFQKVANRPSASPVSQNLPDFAAFNRATKILRFKLFDPRKRFDWLDDQPANQMPKALPRISVIGVSDPVFVTPKQPRQDSAAITLRLQALQDALSDLPREAKRLNRQMQKRKTAPA</sequence>
<protein>
    <submittedName>
        <fullName evidence="1">Uncharacterized protein</fullName>
    </submittedName>
</protein>
<gene>
    <name evidence="1" type="ORF">SU32_17000</name>
</gene>
<organism evidence="1 2">
    <name type="scientific">Ahrensia marina</name>
    <dbReference type="NCBI Taxonomy" id="1514904"/>
    <lineage>
        <taxon>Bacteria</taxon>
        <taxon>Pseudomonadati</taxon>
        <taxon>Pseudomonadota</taxon>
        <taxon>Alphaproteobacteria</taxon>
        <taxon>Hyphomicrobiales</taxon>
        <taxon>Ahrensiaceae</taxon>
        <taxon>Ahrensia</taxon>
    </lineage>
</organism>
<evidence type="ECO:0000313" key="1">
    <source>
        <dbReference type="EMBL" id="KPA99845.1"/>
    </source>
</evidence>
<dbReference type="Proteomes" id="UP000038011">
    <property type="component" value="Unassembled WGS sequence"/>
</dbReference>
<dbReference type="EMBL" id="JXMU01000052">
    <property type="protein sequence ID" value="KPA99845.1"/>
    <property type="molecule type" value="Genomic_DNA"/>
</dbReference>
<dbReference type="AlphaFoldDB" id="A0A0M9GKY8"/>